<evidence type="ECO:0000256" key="1">
    <source>
        <dbReference type="ARBA" id="ARBA00023125"/>
    </source>
</evidence>
<dbReference type="PROSITE" id="PS01124">
    <property type="entry name" value="HTH_ARAC_FAMILY_2"/>
    <property type="match status" value="1"/>
</dbReference>
<dbReference type="Proteomes" id="UP000198426">
    <property type="component" value="Unassembled WGS sequence"/>
</dbReference>
<keyword evidence="4" id="KW-1185">Reference proteome</keyword>
<accession>A0A239I1S5</accession>
<gene>
    <name evidence="3" type="ORF">SAMN05421757_104145</name>
</gene>
<dbReference type="InterPro" id="IPR032687">
    <property type="entry name" value="AraC-type_N"/>
</dbReference>
<dbReference type="PANTHER" id="PTHR47894:SF4">
    <property type="entry name" value="HTH-TYPE TRANSCRIPTIONAL REGULATOR GADX"/>
    <property type="match status" value="1"/>
</dbReference>
<evidence type="ECO:0000259" key="2">
    <source>
        <dbReference type="PROSITE" id="PS01124"/>
    </source>
</evidence>
<evidence type="ECO:0000313" key="3">
    <source>
        <dbReference type="EMBL" id="SNS87332.1"/>
    </source>
</evidence>
<dbReference type="RefSeq" id="WP_089233238.1">
    <property type="nucleotide sequence ID" value="NZ_FZOY01000004.1"/>
</dbReference>
<dbReference type="Gene3D" id="1.10.10.60">
    <property type="entry name" value="Homeodomain-like"/>
    <property type="match status" value="1"/>
</dbReference>
<dbReference type="PANTHER" id="PTHR47894">
    <property type="entry name" value="HTH-TYPE TRANSCRIPTIONAL REGULATOR GADX"/>
    <property type="match status" value="1"/>
</dbReference>
<organism evidence="3 4">
    <name type="scientific">Tropicimonas sediminicola</name>
    <dbReference type="NCBI Taxonomy" id="1031541"/>
    <lineage>
        <taxon>Bacteria</taxon>
        <taxon>Pseudomonadati</taxon>
        <taxon>Pseudomonadota</taxon>
        <taxon>Alphaproteobacteria</taxon>
        <taxon>Rhodobacterales</taxon>
        <taxon>Roseobacteraceae</taxon>
        <taxon>Tropicimonas</taxon>
    </lineage>
</organism>
<feature type="domain" description="HTH araC/xylS-type" evidence="2">
    <location>
        <begin position="236"/>
        <end position="335"/>
    </location>
</feature>
<dbReference type="AlphaFoldDB" id="A0A239I1S5"/>
<dbReference type="Pfam" id="PF12625">
    <property type="entry name" value="Arabinose_bd"/>
    <property type="match status" value="1"/>
</dbReference>
<dbReference type="InterPro" id="IPR018060">
    <property type="entry name" value="HTH_AraC"/>
</dbReference>
<keyword evidence="1 3" id="KW-0238">DNA-binding</keyword>
<sequence>MSYNIPLIRVAAIAPIHRWLVDRQLDARPFLERSGLGWVSLADLLLPIPVSGAVRLLVDIARAEGPDAPYRMARERGGFEIGLIGAAALQGPTVRDGFRRLSRQMPLHCTHEVFSVQTDGANITINDGWTLSLGDDEVLHYVQQYVAALVDSICSVATGRAPSVTRVGMVPHPQLGVSHLRPWLGDRVVGRADRLLDILVDSDVADLAMPEHIREKADSRFVGKVAPLNVGNSLSGDVATLVASMMSHQKPTVDALAATAGMSARTFRRRLSEEGTCFSDILERTRALIALNSLQTPNPPLLRDLASELGYANQETLTRAMQRWAGHTPTAIKAMQK</sequence>
<dbReference type="GO" id="GO:0000976">
    <property type="term" value="F:transcription cis-regulatory region binding"/>
    <property type="evidence" value="ECO:0007669"/>
    <property type="project" value="TreeGrafter"/>
</dbReference>
<dbReference type="EMBL" id="FZOY01000004">
    <property type="protein sequence ID" value="SNS87332.1"/>
    <property type="molecule type" value="Genomic_DNA"/>
</dbReference>
<dbReference type="OrthoDB" id="9805730at2"/>
<protein>
    <submittedName>
        <fullName evidence="3">AraC-type DNA-binding protein</fullName>
    </submittedName>
</protein>
<name>A0A239I1S5_9RHOB</name>
<proteinExistence type="predicted"/>
<dbReference type="GO" id="GO:0003700">
    <property type="term" value="F:DNA-binding transcription factor activity"/>
    <property type="evidence" value="ECO:0007669"/>
    <property type="project" value="InterPro"/>
</dbReference>
<evidence type="ECO:0000313" key="4">
    <source>
        <dbReference type="Proteomes" id="UP000198426"/>
    </source>
</evidence>
<dbReference type="GO" id="GO:0005829">
    <property type="term" value="C:cytosol"/>
    <property type="evidence" value="ECO:0007669"/>
    <property type="project" value="TreeGrafter"/>
</dbReference>
<dbReference type="SMART" id="SM00342">
    <property type="entry name" value="HTH_ARAC"/>
    <property type="match status" value="1"/>
</dbReference>
<dbReference type="Pfam" id="PF12833">
    <property type="entry name" value="HTH_18"/>
    <property type="match status" value="1"/>
</dbReference>
<reference evidence="3 4" key="1">
    <citation type="submission" date="2017-06" db="EMBL/GenBank/DDBJ databases">
        <authorList>
            <person name="Kim H.J."/>
            <person name="Triplett B.A."/>
        </authorList>
    </citation>
    <scope>NUCLEOTIDE SEQUENCE [LARGE SCALE GENOMIC DNA]</scope>
    <source>
        <strain evidence="3 4">DSM 29339</strain>
    </source>
</reference>